<comment type="subcellular location">
    <subcellularLocation>
        <location evidence="1">Plastid</location>
        <location evidence="1">Chloroplast</location>
    </subcellularLocation>
</comment>
<dbReference type="HAMAP" id="MF_01930">
    <property type="entry name" value="PurN"/>
    <property type="match status" value="1"/>
</dbReference>
<sequence length="303" mass="32952">MEVKGVVSGLCSNTTPASIQTSRKPFSTITPPCPSTVSVVKPRKQVSYRADPSTPQRSSNRKKIRESRNIAVEAGGVDSGQDFGSGVQRKRLAVFVSGGGSNFRSIHEASIAGSILGDIVVLVTNKRGCGGAEFAREKGIPVIPFPKTKDEPDGVPPTDLVATLREFEVDFVLLAGYLKLIPVELIRAYPKSIINIHPSLLPAFGGKGYYGMKVHKAVIASGARFSGPTIHFVDEHYDTGRILAQRVVPVLPEDTAEELAARVLREEHSLYVEVVAALCEDRIMWRQDGVPLICSKENLNEYR</sequence>
<dbReference type="GO" id="GO:0006189">
    <property type="term" value="P:'de novo' IMP biosynthetic process"/>
    <property type="evidence" value="ECO:0007669"/>
    <property type="project" value="InterPro"/>
</dbReference>
<accession>A0AA88AXH9</accession>
<evidence type="ECO:0000256" key="12">
    <source>
        <dbReference type="ARBA" id="ARBA00047664"/>
    </source>
</evidence>
<evidence type="ECO:0000256" key="11">
    <source>
        <dbReference type="ARBA" id="ARBA00041682"/>
    </source>
</evidence>
<dbReference type="GO" id="GO:0009507">
    <property type="term" value="C:chloroplast"/>
    <property type="evidence" value="ECO:0007669"/>
    <property type="project" value="UniProtKB-SubCell"/>
</dbReference>
<dbReference type="NCBIfam" id="TIGR00639">
    <property type="entry name" value="PurN"/>
    <property type="match status" value="1"/>
</dbReference>
<dbReference type="SUPFAM" id="SSF53328">
    <property type="entry name" value="Formyltransferase"/>
    <property type="match status" value="1"/>
</dbReference>
<name>A0AA88AXH9_FICCA</name>
<keyword evidence="17" id="KW-1185">Reference proteome</keyword>
<organism evidence="16 17">
    <name type="scientific">Ficus carica</name>
    <name type="common">Common fig</name>
    <dbReference type="NCBI Taxonomy" id="3494"/>
    <lineage>
        <taxon>Eukaryota</taxon>
        <taxon>Viridiplantae</taxon>
        <taxon>Streptophyta</taxon>
        <taxon>Embryophyta</taxon>
        <taxon>Tracheophyta</taxon>
        <taxon>Spermatophyta</taxon>
        <taxon>Magnoliopsida</taxon>
        <taxon>eudicotyledons</taxon>
        <taxon>Gunneridae</taxon>
        <taxon>Pentapetalae</taxon>
        <taxon>rosids</taxon>
        <taxon>fabids</taxon>
        <taxon>Rosales</taxon>
        <taxon>Moraceae</taxon>
        <taxon>Ficeae</taxon>
        <taxon>Ficus</taxon>
    </lineage>
</organism>
<dbReference type="InterPro" id="IPR004607">
    <property type="entry name" value="GART"/>
</dbReference>
<dbReference type="InterPro" id="IPR036477">
    <property type="entry name" value="Formyl_transf_N_sf"/>
</dbReference>
<keyword evidence="4" id="KW-0150">Chloroplast</keyword>
<dbReference type="EC" id="2.1.2.2" evidence="3"/>
<comment type="similarity">
    <text evidence="9">Belongs to the GART family.</text>
</comment>
<dbReference type="PANTHER" id="PTHR43369:SF2">
    <property type="entry name" value="PHOSPHORIBOSYLGLYCINAMIDE FORMYLTRANSFERASE"/>
    <property type="match status" value="1"/>
</dbReference>
<proteinExistence type="inferred from homology"/>
<evidence type="ECO:0000256" key="9">
    <source>
        <dbReference type="ARBA" id="ARBA00038440"/>
    </source>
</evidence>
<dbReference type="PANTHER" id="PTHR43369">
    <property type="entry name" value="PHOSPHORIBOSYLGLYCINAMIDE FORMYLTRANSFERASE"/>
    <property type="match status" value="1"/>
</dbReference>
<evidence type="ECO:0000256" key="2">
    <source>
        <dbReference type="ARBA" id="ARBA00005054"/>
    </source>
</evidence>
<evidence type="ECO:0000256" key="13">
    <source>
        <dbReference type="ARBA" id="ARBA00073488"/>
    </source>
</evidence>
<dbReference type="Gene3D" id="3.40.50.170">
    <property type="entry name" value="Formyl transferase, N-terminal domain"/>
    <property type="match status" value="1"/>
</dbReference>
<evidence type="ECO:0000256" key="8">
    <source>
        <dbReference type="ARBA" id="ARBA00022946"/>
    </source>
</evidence>
<protein>
    <recommendedName>
        <fullName evidence="13">Phosphoribosylglycinamide formyltransferase, chloroplastic</fullName>
        <ecNumber evidence="3">2.1.2.2</ecNumber>
    </recommendedName>
    <alternativeName>
        <fullName evidence="11">5'-phosphoribosylglycinamide transformylase</fullName>
    </alternativeName>
    <alternativeName>
        <fullName evidence="10">GAR transformylase</fullName>
    </alternativeName>
</protein>
<evidence type="ECO:0000256" key="10">
    <source>
        <dbReference type="ARBA" id="ARBA00041324"/>
    </source>
</evidence>
<comment type="catalytic activity">
    <reaction evidence="12">
        <text>N(1)-(5-phospho-beta-D-ribosyl)glycinamide + (6R)-10-formyltetrahydrofolate = N(2)-formyl-N(1)-(5-phospho-beta-D-ribosyl)glycinamide + (6S)-5,6,7,8-tetrahydrofolate + H(+)</text>
        <dbReference type="Rhea" id="RHEA:15053"/>
        <dbReference type="ChEBI" id="CHEBI:15378"/>
        <dbReference type="ChEBI" id="CHEBI:57453"/>
        <dbReference type="ChEBI" id="CHEBI:143788"/>
        <dbReference type="ChEBI" id="CHEBI:147286"/>
        <dbReference type="ChEBI" id="CHEBI:195366"/>
        <dbReference type="EC" id="2.1.2.2"/>
    </reaction>
</comment>
<evidence type="ECO:0000256" key="1">
    <source>
        <dbReference type="ARBA" id="ARBA00004229"/>
    </source>
</evidence>
<comment type="pathway">
    <text evidence="2">Purine metabolism; IMP biosynthesis via de novo pathway; N(2)-formyl-N(1)-(5-phospho-D-ribosyl)glycinamide from N(1)-(5-phospho-D-ribosyl)glycinamide (10-formyl THF route): step 1/1.</text>
</comment>
<dbReference type="Gramene" id="FCD_00017878-RA">
    <property type="protein sequence ID" value="FCD_00017878-RA:cds"/>
    <property type="gene ID" value="FCD_00017878"/>
</dbReference>
<evidence type="ECO:0000313" key="17">
    <source>
        <dbReference type="Proteomes" id="UP001187192"/>
    </source>
</evidence>
<feature type="domain" description="Formyl transferase N-terminal" evidence="15">
    <location>
        <begin position="90"/>
        <end position="275"/>
    </location>
</feature>
<feature type="region of interest" description="Disordered" evidence="14">
    <location>
        <begin position="44"/>
        <end position="67"/>
    </location>
</feature>
<dbReference type="CDD" id="cd08645">
    <property type="entry name" value="FMT_core_GART"/>
    <property type="match status" value="1"/>
</dbReference>
<evidence type="ECO:0000256" key="5">
    <source>
        <dbReference type="ARBA" id="ARBA00022640"/>
    </source>
</evidence>
<dbReference type="GO" id="GO:0004644">
    <property type="term" value="F:phosphoribosylglycinamide formyltransferase activity"/>
    <property type="evidence" value="ECO:0007669"/>
    <property type="project" value="UniProtKB-EC"/>
</dbReference>
<keyword evidence="5" id="KW-0934">Plastid</keyword>
<gene>
    <name evidence="16" type="ORF">TIFTF001_020059</name>
</gene>
<dbReference type="FunFam" id="3.40.50.170:FF:000011">
    <property type="entry name" value="phosphoribosylglycinamide formyltransferase, chloroplastic"/>
    <property type="match status" value="1"/>
</dbReference>
<dbReference type="AlphaFoldDB" id="A0AA88AXH9"/>
<dbReference type="Pfam" id="PF00551">
    <property type="entry name" value="Formyl_trans_N"/>
    <property type="match status" value="1"/>
</dbReference>
<dbReference type="Proteomes" id="UP001187192">
    <property type="component" value="Unassembled WGS sequence"/>
</dbReference>
<evidence type="ECO:0000256" key="7">
    <source>
        <dbReference type="ARBA" id="ARBA00022755"/>
    </source>
</evidence>
<dbReference type="InterPro" id="IPR001555">
    <property type="entry name" value="GART_AS"/>
</dbReference>
<reference evidence="16" key="1">
    <citation type="submission" date="2023-07" db="EMBL/GenBank/DDBJ databases">
        <title>draft genome sequence of fig (Ficus carica).</title>
        <authorList>
            <person name="Takahashi T."/>
            <person name="Nishimura K."/>
        </authorList>
    </citation>
    <scope>NUCLEOTIDE SEQUENCE</scope>
</reference>
<dbReference type="EMBL" id="BTGU01000035">
    <property type="protein sequence ID" value="GMN50901.1"/>
    <property type="molecule type" value="Genomic_DNA"/>
</dbReference>
<evidence type="ECO:0000256" key="14">
    <source>
        <dbReference type="SAM" id="MobiDB-lite"/>
    </source>
</evidence>
<evidence type="ECO:0000259" key="15">
    <source>
        <dbReference type="Pfam" id="PF00551"/>
    </source>
</evidence>
<comment type="caution">
    <text evidence="16">The sequence shown here is derived from an EMBL/GenBank/DDBJ whole genome shotgun (WGS) entry which is preliminary data.</text>
</comment>
<evidence type="ECO:0000256" key="3">
    <source>
        <dbReference type="ARBA" id="ARBA00012254"/>
    </source>
</evidence>
<keyword evidence="8" id="KW-0809">Transit peptide</keyword>
<keyword evidence="7" id="KW-0658">Purine biosynthesis</keyword>
<dbReference type="PROSITE" id="PS00373">
    <property type="entry name" value="GART"/>
    <property type="match status" value="1"/>
</dbReference>
<evidence type="ECO:0000256" key="4">
    <source>
        <dbReference type="ARBA" id="ARBA00022528"/>
    </source>
</evidence>
<dbReference type="InterPro" id="IPR002376">
    <property type="entry name" value="Formyl_transf_N"/>
</dbReference>
<evidence type="ECO:0000313" key="16">
    <source>
        <dbReference type="EMBL" id="GMN50901.1"/>
    </source>
</evidence>
<evidence type="ECO:0000256" key="6">
    <source>
        <dbReference type="ARBA" id="ARBA00022679"/>
    </source>
</evidence>
<keyword evidence="6" id="KW-0808">Transferase</keyword>